<dbReference type="RefSeq" id="WP_395246727.1">
    <property type="nucleotide sequence ID" value="NZ_JBINXA010000081.1"/>
</dbReference>
<evidence type="ECO:0000313" key="1">
    <source>
        <dbReference type="EMBL" id="MFH6565474.1"/>
    </source>
</evidence>
<comment type="caution">
    <text evidence="1">The sequence shown here is derived from an EMBL/GenBank/DDBJ whole genome shotgun (WGS) entry which is preliminary data.</text>
</comment>
<proteinExistence type="predicted"/>
<name>A0ABW7LWQ2_9PSED</name>
<reference evidence="1 2" key="1">
    <citation type="submission" date="2024-10" db="EMBL/GenBank/DDBJ databases">
        <title>Aeromonas and Pseudomonas from the Cagarras Archipelago, Rio de Janeiro, Brazil.</title>
        <authorList>
            <person name="Canellas A.L.B."/>
            <person name="Laport M.S."/>
        </authorList>
    </citation>
    <scope>NUCLEOTIDE SEQUENCE [LARGE SCALE GENOMIC DNA]</scope>
    <source>
        <strain evidence="1 2">CPF-4</strain>
    </source>
</reference>
<keyword evidence="2" id="KW-1185">Reference proteome</keyword>
<gene>
    <name evidence="1" type="ORF">ACHMWK_05710</name>
</gene>
<organism evidence="1 2">
    <name type="scientific">Pseudomonas kulmbachensis</name>
    <dbReference type="NCBI Taxonomy" id="3043408"/>
    <lineage>
        <taxon>Bacteria</taxon>
        <taxon>Pseudomonadati</taxon>
        <taxon>Pseudomonadota</taxon>
        <taxon>Gammaproteobacteria</taxon>
        <taxon>Pseudomonadales</taxon>
        <taxon>Pseudomonadaceae</taxon>
        <taxon>Pseudomonas</taxon>
    </lineage>
</organism>
<dbReference type="EMBL" id="JBINXB010000004">
    <property type="protein sequence ID" value="MFH6565474.1"/>
    <property type="molecule type" value="Genomic_DNA"/>
</dbReference>
<protein>
    <submittedName>
        <fullName evidence="1">Uncharacterized protein</fullName>
    </submittedName>
</protein>
<sequence>MRIFTTIFLQDLVQTEYKCEPEVTFSDEESNEAQGICTLIHNSSTVDVAFEIVFKWTATINSETGAFENIAHDDDLEYSTLNFNDDEVMIYDTEEERYITEFHSNHIEILKETIESTDWIEEITNFS</sequence>
<accession>A0ABW7LWQ2</accession>
<evidence type="ECO:0000313" key="2">
    <source>
        <dbReference type="Proteomes" id="UP001609821"/>
    </source>
</evidence>
<dbReference type="Proteomes" id="UP001609821">
    <property type="component" value="Unassembled WGS sequence"/>
</dbReference>